<name>A0ABV8U0N9_9ACTN</name>
<dbReference type="PANTHER" id="PTHR47737">
    <property type="entry name" value="GLYCINE BETAINE/PROLINE BETAINE TRANSPORT SYSTEM PERMEASE PROTEIN PROW"/>
    <property type="match status" value="1"/>
</dbReference>
<keyword evidence="2" id="KW-0813">Transport</keyword>
<gene>
    <name evidence="6" type="ORF">ACFPET_14435</name>
</gene>
<organism evidence="6 7">
    <name type="scientific">Salininema proteolyticum</name>
    <dbReference type="NCBI Taxonomy" id="1607685"/>
    <lineage>
        <taxon>Bacteria</taxon>
        <taxon>Bacillati</taxon>
        <taxon>Actinomycetota</taxon>
        <taxon>Actinomycetes</taxon>
        <taxon>Glycomycetales</taxon>
        <taxon>Glycomycetaceae</taxon>
        <taxon>Salininema</taxon>
    </lineage>
</organism>
<evidence type="ECO:0000256" key="1">
    <source>
        <dbReference type="ARBA" id="ARBA00004236"/>
    </source>
</evidence>
<evidence type="ECO:0000256" key="4">
    <source>
        <dbReference type="ARBA" id="ARBA00023136"/>
    </source>
</evidence>
<comment type="caution">
    <text evidence="6">The sequence shown here is derived from an EMBL/GenBank/DDBJ whole genome shotgun (WGS) entry which is preliminary data.</text>
</comment>
<dbReference type="PROSITE" id="PS51257">
    <property type="entry name" value="PROKAR_LIPOPROTEIN"/>
    <property type="match status" value="1"/>
</dbReference>
<dbReference type="EMBL" id="JBHSDK010000019">
    <property type="protein sequence ID" value="MFC4336397.1"/>
    <property type="molecule type" value="Genomic_DNA"/>
</dbReference>
<dbReference type="Pfam" id="PF04069">
    <property type="entry name" value="OpuAC"/>
    <property type="match status" value="1"/>
</dbReference>
<dbReference type="RefSeq" id="WP_380622288.1">
    <property type="nucleotide sequence ID" value="NZ_JBHSDK010000019.1"/>
</dbReference>
<sequence length="310" mass="33741">MNRRKLLRNSAIASAGIAGAGLAGCSVEKEPGSGGSSSASELGFNLPKGEGKLNIGYIPWDENIVTSYMWKGALEAAGYEVELHQTSKVGVLFQALADGSYDLFLDTWLPTTHETEWAKHKDVLEDIGVWYDSAKLTMAVPTYVDGVDSLEDLKDNADLFESKIVGIESSSGLAEAVNEHVIPGYGLDAYDHVTSSTNTMLATLDSSINEEKPVLVTLWKPHWAYGTYDLKDLKDPEGALGGAEEIHVVGREGFSADFPDLVDALSTFKMSDEKLSDLEVNALKSDEFKDDPEAGVNAWLEENKFSEFFE</sequence>
<proteinExistence type="predicted"/>
<dbReference type="Gene3D" id="3.40.190.100">
    <property type="entry name" value="Glycine betaine-binding periplasmic protein, domain 2"/>
    <property type="match status" value="2"/>
</dbReference>
<evidence type="ECO:0000313" key="6">
    <source>
        <dbReference type="EMBL" id="MFC4336397.1"/>
    </source>
</evidence>
<evidence type="ECO:0000259" key="5">
    <source>
        <dbReference type="Pfam" id="PF04069"/>
    </source>
</evidence>
<evidence type="ECO:0000313" key="7">
    <source>
        <dbReference type="Proteomes" id="UP001595823"/>
    </source>
</evidence>
<dbReference type="CDD" id="cd13639">
    <property type="entry name" value="PBP2_OpuAC_like"/>
    <property type="match status" value="1"/>
</dbReference>
<dbReference type="Gene3D" id="3.10.105.10">
    <property type="entry name" value="Dipeptide-binding Protein, Domain 3"/>
    <property type="match status" value="2"/>
</dbReference>
<keyword evidence="4" id="KW-0472">Membrane</keyword>
<dbReference type="SUPFAM" id="SSF53850">
    <property type="entry name" value="Periplasmic binding protein-like II"/>
    <property type="match status" value="1"/>
</dbReference>
<evidence type="ECO:0000256" key="2">
    <source>
        <dbReference type="ARBA" id="ARBA00022448"/>
    </source>
</evidence>
<comment type="subcellular location">
    <subcellularLocation>
        <location evidence="1">Cell membrane</location>
    </subcellularLocation>
</comment>
<protein>
    <submittedName>
        <fullName evidence="6">Glycine betaine ABC transporter substrate-binding protein</fullName>
    </submittedName>
</protein>
<feature type="domain" description="ABC-type glycine betaine transport system substrate-binding" evidence="5">
    <location>
        <begin position="52"/>
        <end position="302"/>
    </location>
</feature>
<dbReference type="PANTHER" id="PTHR47737:SF1">
    <property type="entry name" value="GLYCINE BETAINE_PROLINE BETAINE TRANSPORT SYSTEM PERMEASE PROTEIN PROW"/>
    <property type="match status" value="1"/>
</dbReference>
<keyword evidence="7" id="KW-1185">Reference proteome</keyword>
<reference evidence="7" key="1">
    <citation type="journal article" date="2019" name="Int. J. Syst. Evol. Microbiol.">
        <title>The Global Catalogue of Microorganisms (GCM) 10K type strain sequencing project: providing services to taxonomists for standard genome sequencing and annotation.</title>
        <authorList>
            <consortium name="The Broad Institute Genomics Platform"/>
            <consortium name="The Broad Institute Genome Sequencing Center for Infectious Disease"/>
            <person name="Wu L."/>
            <person name="Ma J."/>
        </authorList>
    </citation>
    <scope>NUCLEOTIDE SEQUENCE [LARGE SCALE GENOMIC DNA]</scope>
    <source>
        <strain evidence="7">IBRC-M 10908</strain>
    </source>
</reference>
<evidence type="ECO:0000256" key="3">
    <source>
        <dbReference type="ARBA" id="ARBA00022475"/>
    </source>
</evidence>
<keyword evidence="3" id="KW-1003">Cell membrane</keyword>
<dbReference type="InterPro" id="IPR007210">
    <property type="entry name" value="ABC_Gly_betaine_transp_sub-bd"/>
</dbReference>
<dbReference type="Proteomes" id="UP001595823">
    <property type="component" value="Unassembled WGS sequence"/>
</dbReference>
<accession>A0ABV8U0N9</accession>